<evidence type="ECO:0000313" key="9">
    <source>
        <dbReference type="Proteomes" id="UP000003022"/>
    </source>
</evidence>
<keyword evidence="9" id="KW-1185">Reference proteome</keyword>
<dbReference type="SUPFAM" id="SSF88659">
    <property type="entry name" value="Sigma3 and sigma4 domains of RNA polymerase sigma factors"/>
    <property type="match status" value="1"/>
</dbReference>
<dbReference type="InterPro" id="IPR039425">
    <property type="entry name" value="RNA_pol_sigma-70-like"/>
</dbReference>
<dbReference type="Pfam" id="PF08281">
    <property type="entry name" value="Sigma70_r4_2"/>
    <property type="match status" value="1"/>
</dbReference>
<dbReference type="SUPFAM" id="SSF88946">
    <property type="entry name" value="Sigma2 domain of RNA polymerase sigma factors"/>
    <property type="match status" value="1"/>
</dbReference>
<dbReference type="STRING" id="996637.SGM_1400"/>
<dbReference type="RefSeq" id="WP_006138999.1">
    <property type="nucleotide sequence ID" value="NZ_AEYX01000025.1"/>
</dbReference>
<name>F3NE36_9ACTN</name>
<evidence type="ECO:0000259" key="6">
    <source>
        <dbReference type="Pfam" id="PF04542"/>
    </source>
</evidence>
<feature type="domain" description="RNA polymerase sigma-70 region 2" evidence="6">
    <location>
        <begin position="12"/>
        <end position="76"/>
    </location>
</feature>
<gene>
    <name evidence="8" type="ORF">SGM_1400</name>
</gene>
<proteinExistence type="inferred from homology"/>
<keyword evidence="4" id="KW-0238">DNA-binding</keyword>
<evidence type="ECO:0000256" key="5">
    <source>
        <dbReference type="ARBA" id="ARBA00023163"/>
    </source>
</evidence>
<dbReference type="GO" id="GO:0003677">
    <property type="term" value="F:DNA binding"/>
    <property type="evidence" value="ECO:0007669"/>
    <property type="project" value="UniProtKB-KW"/>
</dbReference>
<dbReference type="GO" id="GO:0006352">
    <property type="term" value="P:DNA-templated transcription initiation"/>
    <property type="evidence" value="ECO:0007669"/>
    <property type="project" value="InterPro"/>
</dbReference>
<keyword evidence="3" id="KW-0731">Sigma factor</keyword>
<organism evidence="8 9">
    <name type="scientific">Streptomyces griseoaurantiacus M045</name>
    <dbReference type="NCBI Taxonomy" id="996637"/>
    <lineage>
        <taxon>Bacteria</taxon>
        <taxon>Bacillati</taxon>
        <taxon>Actinomycetota</taxon>
        <taxon>Actinomycetes</taxon>
        <taxon>Kitasatosporales</taxon>
        <taxon>Streptomycetaceae</taxon>
        <taxon>Streptomyces</taxon>
        <taxon>Streptomyces aurantiacus group</taxon>
    </lineage>
</organism>
<evidence type="ECO:0000256" key="1">
    <source>
        <dbReference type="ARBA" id="ARBA00010641"/>
    </source>
</evidence>
<dbReference type="InterPro" id="IPR007627">
    <property type="entry name" value="RNA_pol_sigma70_r2"/>
</dbReference>
<dbReference type="InterPro" id="IPR013324">
    <property type="entry name" value="RNA_pol_sigma_r3/r4-like"/>
</dbReference>
<dbReference type="Proteomes" id="UP000003022">
    <property type="component" value="Unassembled WGS sequence"/>
</dbReference>
<dbReference type="InterPro" id="IPR013325">
    <property type="entry name" value="RNA_pol_sigma_r2"/>
</dbReference>
<dbReference type="Pfam" id="PF04542">
    <property type="entry name" value="Sigma70_r2"/>
    <property type="match status" value="1"/>
</dbReference>
<dbReference type="EMBL" id="AEYX01000025">
    <property type="protein sequence ID" value="EGG48306.1"/>
    <property type="molecule type" value="Genomic_DNA"/>
</dbReference>
<evidence type="ECO:0000313" key="8">
    <source>
        <dbReference type="EMBL" id="EGG48306.1"/>
    </source>
</evidence>
<keyword evidence="5" id="KW-0804">Transcription</keyword>
<dbReference type="InterPro" id="IPR036388">
    <property type="entry name" value="WH-like_DNA-bd_sf"/>
</dbReference>
<dbReference type="NCBIfam" id="TIGR02937">
    <property type="entry name" value="sigma70-ECF"/>
    <property type="match status" value="1"/>
</dbReference>
<keyword evidence="2" id="KW-0805">Transcription regulation</keyword>
<dbReference type="InterPro" id="IPR014284">
    <property type="entry name" value="RNA_pol_sigma-70_dom"/>
</dbReference>
<sequence length="182" mass="20840">MTSPPEEEFDALFRQWYRPLLAQAMFVCGGRRTLADDAVQEAFLQCWRRWNSPHLEPVRAWPPWLRTTVVREVLRLQKETGAVGFDEQDHDRAAAEVDMASWMDARGAYRTVLERIVSLSDKQREVMGRCAIAGQSLGDAAKEMRIQVATARVHLHRARQALEDVRRQLQELGVIDAGEGRQ</sequence>
<dbReference type="PANTHER" id="PTHR43133:SF8">
    <property type="entry name" value="RNA POLYMERASE SIGMA FACTOR HI_1459-RELATED"/>
    <property type="match status" value="1"/>
</dbReference>
<protein>
    <submittedName>
        <fullName evidence="8">RNA polymerase sigma factor SigL</fullName>
    </submittedName>
</protein>
<dbReference type="AlphaFoldDB" id="F3NE36"/>
<evidence type="ECO:0000256" key="4">
    <source>
        <dbReference type="ARBA" id="ARBA00023125"/>
    </source>
</evidence>
<accession>F3NE36</accession>
<dbReference type="PANTHER" id="PTHR43133">
    <property type="entry name" value="RNA POLYMERASE ECF-TYPE SIGMA FACTO"/>
    <property type="match status" value="1"/>
</dbReference>
<dbReference type="Gene3D" id="1.10.1740.10">
    <property type="match status" value="1"/>
</dbReference>
<feature type="domain" description="RNA polymerase sigma factor 70 region 4 type 2" evidence="7">
    <location>
        <begin position="112"/>
        <end position="162"/>
    </location>
</feature>
<comment type="similarity">
    <text evidence="1">Belongs to the sigma-70 factor family. ECF subfamily.</text>
</comment>
<dbReference type="GO" id="GO:0016987">
    <property type="term" value="F:sigma factor activity"/>
    <property type="evidence" value="ECO:0007669"/>
    <property type="project" value="UniProtKB-KW"/>
</dbReference>
<evidence type="ECO:0000256" key="3">
    <source>
        <dbReference type="ARBA" id="ARBA00023082"/>
    </source>
</evidence>
<reference evidence="8 9" key="1">
    <citation type="journal article" date="2011" name="J. Bacteriol.">
        <title>Draft genome sequence of the marine bacterium Streptomyces griseoaurantiacus M045, which produces novel manumycin-type antibiotics with a pABA core component.</title>
        <authorList>
            <person name="Li F."/>
            <person name="Jiang P."/>
            <person name="Zheng H."/>
            <person name="Wang S."/>
            <person name="Zhao G."/>
            <person name="Qin S."/>
            <person name="Liu Z."/>
        </authorList>
    </citation>
    <scope>NUCLEOTIDE SEQUENCE [LARGE SCALE GENOMIC DNA]</scope>
    <source>
        <strain evidence="8 9">M045</strain>
    </source>
</reference>
<comment type="caution">
    <text evidence="8">The sequence shown here is derived from an EMBL/GenBank/DDBJ whole genome shotgun (WGS) entry which is preliminary data.</text>
</comment>
<evidence type="ECO:0000259" key="7">
    <source>
        <dbReference type="Pfam" id="PF08281"/>
    </source>
</evidence>
<dbReference type="InterPro" id="IPR013249">
    <property type="entry name" value="RNA_pol_sigma70_r4_t2"/>
</dbReference>
<dbReference type="Gene3D" id="1.10.10.10">
    <property type="entry name" value="Winged helix-like DNA-binding domain superfamily/Winged helix DNA-binding domain"/>
    <property type="match status" value="1"/>
</dbReference>
<evidence type="ECO:0000256" key="2">
    <source>
        <dbReference type="ARBA" id="ARBA00023015"/>
    </source>
</evidence>